<dbReference type="RefSeq" id="WP_111371515.1">
    <property type="nucleotide sequence ID" value="NZ_CP029480.1"/>
</dbReference>
<dbReference type="Proteomes" id="UP000249873">
    <property type="component" value="Chromosome"/>
</dbReference>
<evidence type="ECO:0000256" key="1">
    <source>
        <dbReference type="SAM" id="Coils"/>
    </source>
</evidence>
<gene>
    <name evidence="2" type="ORF">DJ013_09195</name>
</gene>
<sequence>MNNKLLFPYLLFASLLFCSCESSKEREAREFAEEQHLIEQAEKKALEEKVLAQRKREAQREREKRLEQERIEREAILEKERQERAIYDRYINNSLKTGSMPYAKYFGSNNSCHDSYGCSQISVQTPSNSDVIVTIKKDGQVFRHAYIEANSNFTFNMPNGTYQPFFYYGTGWNPKKIVKETVYETLQGGFISSEHFGKDSPQFLSSNVLSYELVLQQNGNFSSKPSSSEEAF</sequence>
<keyword evidence="1" id="KW-0175">Coiled coil</keyword>
<evidence type="ECO:0000313" key="3">
    <source>
        <dbReference type="Proteomes" id="UP000249873"/>
    </source>
</evidence>
<protein>
    <recommendedName>
        <fullName evidence="4">Lipoprotein</fullName>
    </recommendedName>
</protein>
<accession>A0A2Z4GAT7</accession>
<dbReference type="KEGG" id="als:DJ013_09195"/>
<evidence type="ECO:0000313" key="2">
    <source>
        <dbReference type="EMBL" id="AWV98336.1"/>
    </source>
</evidence>
<dbReference type="EMBL" id="CP029480">
    <property type="protein sequence ID" value="AWV98336.1"/>
    <property type="molecule type" value="Genomic_DNA"/>
</dbReference>
<feature type="coiled-coil region" evidence="1">
    <location>
        <begin position="24"/>
        <end position="83"/>
    </location>
</feature>
<dbReference type="OrthoDB" id="1262041at2"/>
<keyword evidence="3" id="KW-1185">Reference proteome</keyword>
<name>A0A2Z4GAT7_9BACT</name>
<evidence type="ECO:0008006" key="4">
    <source>
        <dbReference type="Google" id="ProtNLM"/>
    </source>
</evidence>
<dbReference type="AlphaFoldDB" id="A0A2Z4GAT7"/>
<dbReference type="PROSITE" id="PS51257">
    <property type="entry name" value="PROKAR_LIPOPROTEIN"/>
    <property type="match status" value="1"/>
</dbReference>
<reference evidence="2 3" key="1">
    <citation type="submission" date="2018-05" db="EMBL/GenBank/DDBJ databases">
        <title>Complete genome sequence of Arcticibacterium luteifluviistationis SM1504T, a cytophagaceae bacterium isolated from Arctic surface seawater.</title>
        <authorList>
            <person name="Li Y."/>
            <person name="Qin Q.-L."/>
        </authorList>
    </citation>
    <scope>NUCLEOTIDE SEQUENCE [LARGE SCALE GENOMIC DNA]</scope>
    <source>
        <strain evidence="2 3">SM1504</strain>
    </source>
</reference>
<proteinExistence type="predicted"/>
<organism evidence="2 3">
    <name type="scientific">Arcticibacterium luteifluviistationis</name>
    <dbReference type="NCBI Taxonomy" id="1784714"/>
    <lineage>
        <taxon>Bacteria</taxon>
        <taxon>Pseudomonadati</taxon>
        <taxon>Bacteroidota</taxon>
        <taxon>Cytophagia</taxon>
        <taxon>Cytophagales</taxon>
        <taxon>Leadbetterellaceae</taxon>
        <taxon>Arcticibacterium</taxon>
    </lineage>
</organism>